<feature type="region of interest" description="Disordered" evidence="1">
    <location>
        <begin position="213"/>
        <end position="262"/>
    </location>
</feature>
<dbReference type="PANTHER" id="PTHR12486:SF4">
    <property type="entry name" value="APRATAXIN"/>
    <property type="match status" value="1"/>
</dbReference>
<evidence type="ECO:0000313" key="3">
    <source>
        <dbReference type="EMBL" id="KAH9842571.1"/>
    </source>
</evidence>
<dbReference type="Proteomes" id="UP000814176">
    <property type="component" value="Unassembled WGS sequence"/>
</dbReference>
<dbReference type="InterPro" id="IPR032566">
    <property type="entry name" value="Znf-C2HE"/>
</dbReference>
<feature type="compositionally biased region" description="Basic and acidic residues" evidence="1">
    <location>
        <begin position="228"/>
        <end position="241"/>
    </location>
</feature>
<dbReference type="SUPFAM" id="SSF54197">
    <property type="entry name" value="HIT-like"/>
    <property type="match status" value="1"/>
</dbReference>
<reference evidence="3 4" key="1">
    <citation type="journal article" date="2021" name="Environ. Microbiol.">
        <title>Gene family expansions and transcriptome signatures uncover fungal adaptations to wood decay.</title>
        <authorList>
            <person name="Hage H."/>
            <person name="Miyauchi S."/>
            <person name="Viragh M."/>
            <person name="Drula E."/>
            <person name="Min B."/>
            <person name="Chaduli D."/>
            <person name="Navarro D."/>
            <person name="Favel A."/>
            <person name="Norest M."/>
            <person name="Lesage-Meessen L."/>
            <person name="Balint B."/>
            <person name="Merenyi Z."/>
            <person name="de Eugenio L."/>
            <person name="Morin E."/>
            <person name="Martinez A.T."/>
            <person name="Baldrian P."/>
            <person name="Stursova M."/>
            <person name="Martinez M.J."/>
            <person name="Novotny C."/>
            <person name="Magnuson J.K."/>
            <person name="Spatafora J.W."/>
            <person name="Maurice S."/>
            <person name="Pangilinan J."/>
            <person name="Andreopoulos W."/>
            <person name="LaButti K."/>
            <person name="Hundley H."/>
            <person name="Na H."/>
            <person name="Kuo A."/>
            <person name="Barry K."/>
            <person name="Lipzen A."/>
            <person name="Henrissat B."/>
            <person name="Riley R."/>
            <person name="Ahrendt S."/>
            <person name="Nagy L.G."/>
            <person name="Grigoriev I.V."/>
            <person name="Martin F."/>
            <person name="Rosso M.N."/>
        </authorList>
    </citation>
    <scope>NUCLEOTIDE SEQUENCE [LARGE SCALE GENOMIC DNA]</scope>
    <source>
        <strain evidence="3 4">CIRM-BRFM 1785</strain>
    </source>
</reference>
<dbReference type="GeneID" id="71997764"/>
<dbReference type="PANTHER" id="PTHR12486">
    <property type="entry name" value="APRATAXIN-RELATED"/>
    <property type="match status" value="1"/>
</dbReference>
<comment type="caution">
    <text evidence="3">The sequence shown here is derived from an EMBL/GenBank/DDBJ whole genome shotgun (WGS) entry which is preliminary data.</text>
</comment>
<protein>
    <submittedName>
        <fullName evidence="3">HIT-like domain-containing protein</fullName>
    </submittedName>
</protein>
<dbReference type="Pfam" id="PF16278">
    <property type="entry name" value="zf-C2HE"/>
    <property type="match status" value="1"/>
</dbReference>
<evidence type="ECO:0000313" key="4">
    <source>
        <dbReference type="Proteomes" id="UP000814176"/>
    </source>
</evidence>
<feature type="domain" description="Aprataxin C2HE/C2H2/C2HC zinc finger" evidence="2">
    <location>
        <begin position="149"/>
        <end position="211"/>
    </location>
</feature>
<dbReference type="Gene3D" id="3.30.428.10">
    <property type="entry name" value="HIT-like"/>
    <property type="match status" value="1"/>
</dbReference>
<evidence type="ECO:0000259" key="2">
    <source>
        <dbReference type="Pfam" id="PF16278"/>
    </source>
</evidence>
<keyword evidence="4" id="KW-1185">Reference proteome</keyword>
<dbReference type="EMBL" id="JADCUA010000002">
    <property type="protein sequence ID" value="KAH9842571.1"/>
    <property type="molecule type" value="Genomic_DNA"/>
</dbReference>
<sequence length="262" mass="30234">MAPPTLTILRSYAQRTDPSSLPASVLLTYTERTLTIFDAFPKSIFHFLVLPRVLPPLTAPGLANLKTVLKGDKERAKEVIRWLAEDAKQVRSMIEDEMMKRYHFKWDVWMGFHAVPSMEHIHLHVLSADLCSPAMKNKKHYNSFHPARGFFIPLSDVQEWVDAEPSYFAMISQLKPSHYEPLLKEPLDCWRCNKDFKAMPLLKSHLQEEWDVQAKREKAKLEKKRKRTPEEPKEHGAGTDVHEDEPDQKRRAKSHSGSPSAS</sequence>
<proteinExistence type="predicted"/>
<dbReference type="InterPro" id="IPR036265">
    <property type="entry name" value="HIT-like_sf"/>
</dbReference>
<accession>A0ABQ8KU49</accession>
<dbReference type="RefSeq" id="XP_047783618.1">
    <property type="nucleotide sequence ID" value="XM_047917032.1"/>
</dbReference>
<evidence type="ECO:0000256" key="1">
    <source>
        <dbReference type="SAM" id="MobiDB-lite"/>
    </source>
</evidence>
<dbReference type="Pfam" id="PF11969">
    <property type="entry name" value="DcpS_C"/>
    <property type="match status" value="1"/>
</dbReference>
<gene>
    <name evidence="3" type="ORF">C8Q71DRAFT_208998</name>
</gene>
<organism evidence="3 4">
    <name type="scientific">Rhodofomes roseus</name>
    <dbReference type="NCBI Taxonomy" id="34475"/>
    <lineage>
        <taxon>Eukaryota</taxon>
        <taxon>Fungi</taxon>
        <taxon>Dikarya</taxon>
        <taxon>Basidiomycota</taxon>
        <taxon>Agaricomycotina</taxon>
        <taxon>Agaricomycetes</taxon>
        <taxon>Polyporales</taxon>
        <taxon>Rhodofomes</taxon>
    </lineage>
</organism>
<name>A0ABQ8KU49_9APHY</name>